<evidence type="ECO:0000313" key="7">
    <source>
        <dbReference type="Proteomes" id="UP001179952"/>
    </source>
</evidence>
<evidence type="ECO:0000256" key="2">
    <source>
        <dbReference type="ARBA" id="ARBA00022771"/>
    </source>
</evidence>
<keyword evidence="1" id="KW-0479">Metal-binding</keyword>
<evidence type="ECO:0000256" key="4">
    <source>
        <dbReference type="PROSITE-ProRule" id="PRU00325"/>
    </source>
</evidence>
<dbReference type="SMART" id="SM00575">
    <property type="entry name" value="ZnF_PMZ"/>
    <property type="match status" value="1"/>
</dbReference>
<keyword evidence="3" id="KW-0862">Zinc</keyword>
<dbReference type="AlphaFoldDB" id="A0AAV9AQ85"/>
<evidence type="ECO:0000256" key="1">
    <source>
        <dbReference type="ARBA" id="ARBA00022723"/>
    </source>
</evidence>
<reference evidence="6" key="1">
    <citation type="journal article" date="2023" name="Nat. Commun.">
        <title>Diploid and tetraploid genomes of Acorus and the evolution of monocots.</title>
        <authorList>
            <person name="Ma L."/>
            <person name="Liu K.W."/>
            <person name="Li Z."/>
            <person name="Hsiao Y.Y."/>
            <person name="Qi Y."/>
            <person name="Fu T."/>
            <person name="Tang G.D."/>
            <person name="Zhang D."/>
            <person name="Sun W.H."/>
            <person name="Liu D.K."/>
            <person name="Li Y."/>
            <person name="Chen G.Z."/>
            <person name="Liu X.D."/>
            <person name="Liao X.Y."/>
            <person name="Jiang Y.T."/>
            <person name="Yu X."/>
            <person name="Hao Y."/>
            <person name="Huang J."/>
            <person name="Zhao X.W."/>
            <person name="Ke S."/>
            <person name="Chen Y.Y."/>
            <person name="Wu W.L."/>
            <person name="Hsu J.L."/>
            <person name="Lin Y.F."/>
            <person name="Huang M.D."/>
            <person name="Li C.Y."/>
            <person name="Huang L."/>
            <person name="Wang Z.W."/>
            <person name="Zhao X."/>
            <person name="Zhong W.Y."/>
            <person name="Peng D.H."/>
            <person name="Ahmad S."/>
            <person name="Lan S."/>
            <person name="Zhang J.S."/>
            <person name="Tsai W.C."/>
            <person name="Van de Peer Y."/>
            <person name="Liu Z.J."/>
        </authorList>
    </citation>
    <scope>NUCLEOTIDE SEQUENCE</scope>
    <source>
        <strain evidence="6">SCP</strain>
    </source>
</reference>
<dbReference type="InterPro" id="IPR004332">
    <property type="entry name" value="Transposase_MuDR"/>
</dbReference>
<reference evidence="6" key="2">
    <citation type="submission" date="2023-06" db="EMBL/GenBank/DDBJ databases">
        <authorList>
            <person name="Ma L."/>
            <person name="Liu K.-W."/>
            <person name="Li Z."/>
            <person name="Hsiao Y.-Y."/>
            <person name="Qi Y."/>
            <person name="Fu T."/>
            <person name="Tang G."/>
            <person name="Zhang D."/>
            <person name="Sun W.-H."/>
            <person name="Liu D.-K."/>
            <person name="Li Y."/>
            <person name="Chen G.-Z."/>
            <person name="Liu X.-D."/>
            <person name="Liao X.-Y."/>
            <person name="Jiang Y.-T."/>
            <person name="Yu X."/>
            <person name="Hao Y."/>
            <person name="Huang J."/>
            <person name="Zhao X.-W."/>
            <person name="Ke S."/>
            <person name="Chen Y.-Y."/>
            <person name="Wu W.-L."/>
            <person name="Hsu J.-L."/>
            <person name="Lin Y.-F."/>
            <person name="Huang M.-D."/>
            <person name="Li C.-Y."/>
            <person name="Huang L."/>
            <person name="Wang Z.-W."/>
            <person name="Zhao X."/>
            <person name="Zhong W.-Y."/>
            <person name="Peng D.-H."/>
            <person name="Ahmad S."/>
            <person name="Lan S."/>
            <person name="Zhang J.-S."/>
            <person name="Tsai W.-C."/>
            <person name="Van De Peer Y."/>
            <person name="Liu Z.-J."/>
        </authorList>
    </citation>
    <scope>NUCLEOTIDE SEQUENCE</scope>
    <source>
        <strain evidence="6">SCP</strain>
        <tissue evidence="6">Leaves</tissue>
    </source>
</reference>
<organism evidence="6 7">
    <name type="scientific">Acorus gramineus</name>
    <name type="common">Dwarf sweet flag</name>
    <dbReference type="NCBI Taxonomy" id="55184"/>
    <lineage>
        <taxon>Eukaryota</taxon>
        <taxon>Viridiplantae</taxon>
        <taxon>Streptophyta</taxon>
        <taxon>Embryophyta</taxon>
        <taxon>Tracheophyta</taxon>
        <taxon>Spermatophyta</taxon>
        <taxon>Magnoliopsida</taxon>
        <taxon>Liliopsida</taxon>
        <taxon>Acoraceae</taxon>
        <taxon>Acorus</taxon>
    </lineage>
</organism>
<evidence type="ECO:0000259" key="5">
    <source>
        <dbReference type="PROSITE" id="PS50966"/>
    </source>
</evidence>
<proteinExistence type="predicted"/>
<dbReference type="InterPro" id="IPR007527">
    <property type="entry name" value="Znf_SWIM"/>
</dbReference>
<dbReference type="InterPro" id="IPR006564">
    <property type="entry name" value="Znf_PMZ"/>
</dbReference>
<comment type="caution">
    <text evidence="6">The sequence shown here is derived from an EMBL/GenBank/DDBJ whole genome shotgun (WGS) entry which is preliminary data.</text>
</comment>
<accession>A0AAV9AQ85</accession>
<dbReference type="Pfam" id="PF03108">
    <property type="entry name" value="DBD_Tnp_Mut"/>
    <property type="match status" value="1"/>
</dbReference>
<dbReference type="Proteomes" id="UP001179952">
    <property type="component" value="Unassembled WGS sequence"/>
</dbReference>
<dbReference type="PANTHER" id="PTHR31973">
    <property type="entry name" value="POLYPROTEIN, PUTATIVE-RELATED"/>
    <property type="match status" value="1"/>
</dbReference>
<dbReference type="PANTHER" id="PTHR31973:SF166">
    <property type="entry name" value="OS10G0104700 PROTEIN"/>
    <property type="match status" value="1"/>
</dbReference>
<dbReference type="GO" id="GO:0008270">
    <property type="term" value="F:zinc ion binding"/>
    <property type="evidence" value="ECO:0007669"/>
    <property type="project" value="UniProtKB-KW"/>
</dbReference>
<dbReference type="Pfam" id="PF10551">
    <property type="entry name" value="MULE"/>
    <property type="match status" value="1"/>
</dbReference>
<name>A0AAV9AQ85_ACOGR</name>
<feature type="domain" description="SWIM-type" evidence="5">
    <location>
        <begin position="413"/>
        <end position="453"/>
    </location>
</feature>
<sequence>MQLTNYSIAHSFEFEYVKNDKVRVTAKCKHPSCRWRVHCSRVGLGPYFQIKSLNNIHSCGGGISTNGHPRASQRWVGEITRTKLIDTPLYRPIDIVKDVFRDYGIQLPYHKAWHGKEVACKDLHGDESLSFDNLRWYADAVMATNPGSYVELECTPNDHRFRSFFVCFGASVIGFETGCRPLLFLDETFFKSKYQIILLGIIAKNGDEGFFPLAFSVVDEETEDNWTWTLTCLKKIISTDQTITFISDRGKGLMLAIPGVFPTSHHSYCLRHLKMNFREKLLQLLDVAAYELKMEDYTRALTHMSRYSEQAAKWVDDSDPNHWANALFSGERYGEMYSNYDESFNSWILEARNLPIIQMVDHIRIQMMEMMYRRRNESSNWETFLCPSIMEKLQKIQADSRGLQVRCSDEVHFEVRGRRNEAVNLIERTCTCRRWQVYGLPCVHACAAVWKINGSIHEYCSHYFRTDLYRQAYAAAILPVVGDQRTEGEESNIIIKPPLTKIRPWRKTKNRIASQADPDAVTLYRCSRCKGFGHNRKTYRNPIA</sequence>
<protein>
    <recommendedName>
        <fullName evidence="5">SWIM-type domain-containing protein</fullName>
    </recommendedName>
</protein>
<keyword evidence="2 4" id="KW-0863">Zinc-finger</keyword>
<evidence type="ECO:0000313" key="6">
    <source>
        <dbReference type="EMBL" id="KAK1266349.1"/>
    </source>
</evidence>
<keyword evidence="7" id="KW-1185">Reference proteome</keyword>
<dbReference type="InterPro" id="IPR018289">
    <property type="entry name" value="MULE_transposase_dom"/>
</dbReference>
<dbReference type="EMBL" id="JAUJYN010000007">
    <property type="protein sequence ID" value="KAK1266349.1"/>
    <property type="molecule type" value="Genomic_DNA"/>
</dbReference>
<evidence type="ECO:0000256" key="3">
    <source>
        <dbReference type="ARBA" id="ARBA00022833"/>
    </source>
</evidence>
<gene>
    <name evidence="6" type="ORF">QJS04_geneDACA002512</name>
</gene>
<dbReference type="PROSITE" id="PS50966">
    <property type="entry name" value="ZF_SWIM"/>
    <property type="match status" value="1"/>
</dbReference>
<dbReference type="Pfam" id="PF04434">
    <property type="entry name" value="SWIM"/>
    <property type="match status" value="1"/>
</dbReference>